<dbReference type="OrthoDB" id="6755574at2759"/>
<dbReference type="InterPro" id="IPR018114">
    <property type="entry name" value="TRYPSIN_HIS"/>
</dbReference>
<feature type="signal peptide" evidence="8">
    <location>
        <begin position="1"/>
        <end position="19"/>
    </location>
</feature>
<dbReference type="FunFam" id="2.40.10.10:FF:000036">
    <property type="entry name" value="Trypsin beta"/>
    <property type="match status" value="1"/>
</dbReference>
<evidence type="ECO:0000256" key="5">
    <source>
        <dbReference type="ARBA" id="ARBA00022825"/>
    </source>
</evidence>
<evidence type="ECO:0000256" key="6">
    <source>
        <dbReference type="ARBA" id="ARBA00023157"/>
    </source>
</evidence>
<evidence type="ECO:0000256" key="8">
    <source>
        <dbReference type="SAM" id="SignalP"/>
    </source>
</evidence>
<dbReference type="GO" id="GO:0006508">
    <property type="term" value="P:proteolysis"/>
    <property type="evidence" value="ECO:0007669"/>
    <property type="project" value="UniProtKB-KW"/>
</dbReference>
<protein>
    <recommendedName>
        <fullName evidence="9">Peptidase S1 domain-containing protein</fullName>
    </recommendedName>
</protein>
<dbReference type="GO" id="GO:0005576">
    <property type="term" value="C:extracellular region"/>
    <property type="evidence" value="ECO:0007669"/>
    <property type="project" value="UniProtKB-SubCell"/>
</dbReference>
<evidence type="ECO:0000256" key="3">
    <source>
        <dbReference type="ARBA" id="ARBA00022670"/>
    </source>
</evidence>
<evidence type="ECO:0000313" key="10">
    <source>
        <dbReference type="EMBL" id="RLU27479.1"/>
    </source>
</evidence>
<evidence type="ECO:0000256" key="2">
    <source>
        <dbReference type="ARBA" id="ARBA00007664"/>
    </source>
</evidence>
<comment type="caution">
    <text evidence="10">The sequence shown here is derived from an EMBL/GenBank/DDBJ whole genome shotgun (WGS) entry which is preliminary data.</text>
</comment>
<keyword evidence="3 7" id="KW-0645">Protease</keyword>
<dbReference type="CDD" id="cd00190">
    <property type="entry name" value="Tryp_SPc"/>
    <property type="match status" value="2"/>
</dbReference>
<keyword evidence="6" id="KW-1015">Disulfide bond</keyword>
<dbReference type="InterPro" id="IPR009003">
    <property type="entry name" value="Peptidase_S1_PA"/>
</dbReference>
<dbReference type="InterPro" id="IPR050430">
    <property type="entry name" value="Peptidase_S1"/>
</dbReference>
<proteinExistence type="inferred from homology"/>
<dbReference type="GO" id="GO:0004252">
    <property type="term" value="F:serine-type endopeptidase activity"/>
    <property type="evidence" value="ECO:0007669"/>
    <property type="project" value="InterPro"/>
</dbReference>
<accession>A0A3L8E614</accession>
<keyword evidence="8" id="KW-0732">Signal</keyword>
<dbReference type="InterPro" id="IPR033116">
    <property type="entry name" value="TRYPSIN_SER"/>
</dbReference>
<evidence type="ECO:0000256" key="7">
    <source>
        <dbReference type="RuleBase" id="RU363034"/>
    </source>
</evidence>
<organism evidence="10">
    <name type="scientific">Ooceraea biroi</name>
    <name type="common">Clonal raider ant</name>
    <name type="synonym">Cerapachys biroi</name>
    <dbReference type="NCBI Taxonomy" id="2015173"/>
    <lineage>
        <taxon>Eukaryota</taxon>
        <taxon>Metazoa</taxon>
        <taxon>Ecdysozoa</taxon>
        <taxon>Arthropoda</taxon>
        <taxon>Hexapoda</taxon>
        <taxon>Insecta</taxon>
        <taxon>Pterygota</taxon>
        <taxon>Neoptera</taxon>
        <taxon>Endopterygota</taxon>
        <taxon>Hymenoptera</taxon>
        <taxon>Apocrita</taxon>
        <taxon>Aculeata</taxon>
        <taxon>Formicoidea</taxon>
        <taxon>Formicidae</taxon>
        <taxon>Dorylinae</taxon>
        <taxon>Ooceraea</taxon>
    </lineage>
</organism>
<name>A0A3L8E614_OOCBI</name>
<gene>
    <name evidence="10" type="ORF">DMN91_001283</name>
</gene>
<dbReference type="InterPro" id="IPR043504">
    <property type="entry name" value="Peptidase_S1_PA_chymotrypsin"/>
</dbReference>
<keyword evidence="4 7" id="KW-0378">Hydrolase</keyword>
<evidence type="ECO:0000256" key="1">
    <source>
        <dbReference type="ARBA" id="ARBA00004239"/>
    </source>
</evidence>
<dbReference type="PRINTS" id="PR00722">
    <property type="entry name" value="CHYMOTRYPSIN"/>
</dbReference>
<dbReference type="PROSITE" id="PS00134">
    <property type="entry name" value="TRYPSIN_HIS"/>
    <property type="match status" value="2"/>
</dbReference>
<evidence type="ECO:0000259" key="9">
    <source>
        <dbReference type="PROSITE" id="PS50240"/>
    </source>
</evidence>
<dbReference type="Proteomes" id="UP000279307">
    <property type="component" value="Chromosome 1"/>
</dbReference>
<dbReference type="PANTHER" id="PTHR24276">
    <property type="entry name" value="POLYSERASE-RELATED"/>
    <property type="match status" value="1"/>
</dbReference>
<sequence>MLPLTVFLVFGVLAQQTFADEPEAIIGGQRAAPGEFPWQCSLVVDGEHSCGCSIIGPSKILTAAHCLNDVVAPPYTNLRVLTGSIIINQGSSHVVKSARIHPNYIPDISAAWLETPIQFDKFQTPIPLADSPPVLGTVCTLSGWGLKTVLGNPSKVLLKMDQSIVSNQVCQNNHGLKVTESHLCAFNRRGSGACTGDSGGPLVCNGKQYETFADEPEAIVGGLRAAPGEFPWQCSMTVNGRHNCGCSIIGPNKILTAAHCLHVPGTICTLSGWGRTDMLGLGPASPVLLKMDQSLVSNQVCQASHGLKLTESHLCAFNGRGIGACSGDSGGPLVCNGKQYGITSWVLRCARGKPDAYTNVYHHLDFINES</sequence>
<dbReference type="PROSITE" id="PS50240">
    <property type="entry name" value="TRYPSIN_DOM"/>
    <property type="match status" value="1"/>
</dbReference>
<dbReference type="PANTHER" id="PTHR24276:SF98">
    <property type="entry name" value="FI18310P1-RELATED"/>
    <property type="match status" value="1"/>
</dbReference>
<evidence type="ECO:0000256" key="4">
    <source>
        <dbReference type="ARBA" id="ARBA00022801"/>
    </source>
</evidence>
<dbReference type="SMART" id="SM00020">
    <property type="entry name" value="Tryp_SPc"/>
    <property type="match status" value="2"/>
</dbReference>
<feature type="chain" id="PRO_5018321409" description="Peptidase S1 domain-containing protein" evidence="8">
    <location>
        <begin position="20"/>
        <end position="370"/>
    </location>
</feature>
<dbReference type="EMBL" id="QOIP01000001">
    <property type="protein sequence ID" value="RLU27479.1"/>
    <property type="molecule type" value="Genomic_DNA"/>
</dbReference>
<comment type="subcellular location">
    <subcellularLocation>
        <location evidence="1">Secreted</location>
        <location evidence="1">Extracellular space</location>
    </subcellularLocation>
</comment>
<dbReference type="Gene3D" id="2.40.10.10">
    <property type="entry name" value="Trypsin-like serine proteases"/>
    <property type="match status" value="5"/>
</dbReference>
<reference evidence="10" key="2">
    <citation type="submission" date="2018-07" db="EMBL/GenBank/DDBJ databases">
        <authorList>
            <person name="Mckenzie S.K."/>
            <person name="Kronauer D.J.C."/>
        </authorList>
    </citation>
    <scope>NUCLEOTIDE SEQUENCE</scope>
    <source>
        <strain evidence="10">Clonal line C1</strain>
    </source>
</reference>
<reference evidence="10" key="1">
    <citation type="journal article" date="2018" name="Genome Res.">
        <title>The genomic architecture and molecular evolution of ant odorant receptors.</title>
        <authorList>
            <person name="McKenzie S.K."/>
            <person name="Kronauer D.J.C."/>
        </authorList>
    </citation>
    <scope>NUCLEOTIDE SEQUENCE [LARGE SCALE GENOMIC DNA]</scope>
    <source>
        <strain evidence="10">Clonal line C1</strain>
    </source>
</reference>
<dbReference type="PROSITE" id="PS00135">
    <property type="entry name" value="TRYPSIN_SER"/>
    <property type="match status" value="2"/>
</dbReference>
<dbReference type="InterPro" id="IPR001314">
    <property type="entry name" value="Peptidase_S1A"/>
</dbReference>
<feature type="domain" description="Peptidase S1" evidence="9">
    <location>
        <begin position="25"/>
        <end position="370"/>
    </location>
</feature>
<dbReference type="Pfam" id="PF00089">
    <property type="entry name" value="Trypsin"/>
    <property type="match status" value="3"/>
</dbReference>
<dbReference type="AlphaFoldDB" id="A0A3L8E614"/>
<comment type="similarity">
    <text evidence="2">Belongs to the peptidase S1 family.</text>
</comment>
<dbReference type="InterPro" id="IPR001254">
    <property type="entry name" value="Trypsin_dom"/>
</dbReference>
<keyword evidence="5 7" id="KW-0720">Serine protease</keyword>
<dbReference type="SUPFAM" id="SSF50494">
    <property type="entry name" value="Trypsin-like serine proteases"/>
    <property type="match status" value="2"/>
</dbReference>